<evidence type="ECO:0000256" key="1">
    <source>
        <dbReference type="SAM" id="Coils"/>
    </source>
</evidence>
<organism evidence="2">
    <name type="scientific">marine sediment metagenome</name>
    <dbReference type="NCBI Taxonomy" id="412755"/>
    <lineage>
        <taxon>unclassified sequences</taxon>
        <taxon>metagenomes</taxon>
        <taxon>ecological metagenomes</taxon>
    </lineage>
</organism>
<protein>
    <submittedName>
        <fullName evidence="2">Uncharacterized protein</fullName>
    </submittedName>
</protein>
<comment type="caution">
    <text evidence="2">The sequence shown here is derived from an EMBL/GenBank/DDBJ whole genome shotgun (WGS) entry which is preliminary data.</text>
</comment>
<dbReference type="AlphaFoldDB" id="X1LET8"/>
<dbReference type="EMBL" id="BARV01009814">
    <property type="protein sequence ID" value="GAI04356.1"/>
    <property type="molecule type" value="Genomic_DNA"/>
</dbReference>
<name>X1LET8_9ZZZZ</name>
<feature type="coiled-coil region" evidence="1">
    <location>
        <begin position="18"/>
        <end position="45"/>
    </location>
</feature>
<evidence type="ECO:0000313" key="2">
    <source>
        <dbReference type="EMBL" id="GAI04356.1"/>
    </source>
</evidence>
<proteinExistence type="predicted"/>
<accession>X1LET8</accession>
<gene>
    <name evidence="2" type="ORF">S06H3_19215</name>
</gene>
<reference evidence="2" key="1">
    <citation type="journal article" date="2014" name="Front. Microbiol.">
        <title>High frequency of phylogenetically diverse reductive dehalogenase-homologous genes in deep subseafloor sedimentary metagenomes.</title>
        <authorList>
            <person name="Kawai M."/>
            <person name="Futagami T."/>
            <person name="Toyoda A."/>
            <person name="Takaki Y."/>
            <person name="Nishi S."/>
            <person name="Hori S."/>
            <person name="Arai W."/>
            <person name="Tsubouchi T."/>
            <person name="Morono Y."/>
            <person name="Uchiyama I."/>
            <person name="Ito T."/>
            <person name="Fujiyama A."/>
            <person name="Inagaki F."/>
            <person name="Takami H."/>
        </authorList>
    </citation>
    <scope>NUCLEOTIDE SEQUENCE</scope>
    <source>
        <strain evidence="2">Expedition CK06-06</strain>
    </source>
</reference>
<sequence length="97" mass="10919">MGDMRNCLTQIKYWQETIHQQEKAIRRKNKRINSLQKQVSALNIQSADLALIIAEDVAKESDLIEKVSKLDSIKSGLYADAYISRADVLALLEGDGE</sequence>
<keyword evidence="1" id="KW-0175">Coiled coil</keyword>